<dbReference type="PANTHER" id="PTHR46401">
    <property type="entry name" value="GLYCOSYLTRANSFERASE WBBK-RELATED"/>
    <property type="match status" value="1"/>
</dbReference>
<protein>
    <submittedName>
        <fullName evidence="3">Glycosyltransferase family 1 protein</fullName>
    </submittedName>
</protein>
<dbReference type="Pfam" id="PF00534">
    <property type="entry name" value="Glycos_transf_1"/>
    <property type="match status" value="1"/>
</dbReference>
<dbReference type="SUPFAM" id="SSF53756">
    <property type="entry name" value="UDP-Glycosyltransferase/glycogen phosphorylase"/>
    <property type="match status" value="1"/>
</dbReference>
<keyword evidence="1 3" id="KW-0808">Transferase</keyword>
<dbReference type="RefSeq" id="WP_124155626.1">
    <property type="nucleotide sequence ID" value="NZ_CAWOLW010000265.1"/>
</dbReference>
<dbReference type="GO" id="GO:0009103">
    <property type="term" value="P:lipopolysaccharide biosynthetic process"/>
    <property type="evidence" value="ECO:0007669"/>
    <property type="project" value="TreeGrafter"/>
</dbReference>
<comment type="caution">
    <text evidence="3">The sequence shown here is derived from an EMBL/GenBank/DDBJ whole genome shotgun (WGS) entry which is preliminary data.</text>
</comment>
<evidence type="ECO:0000313" key="3">
    <source>
        <dbReference type="EMBL" id="RQH23981.1"/>
    </source>
</evidence>
<dbReference type="EMBL" id="RCBY01000337">
    <property type="protein sequence ID" value="RQH23981.1"/>
    <property type="molecule type" value="Genomic_DNA"/>
</dbReference>
<name>A0A3N6NWA3_9CYAN</name>
<dbReference type="Gene3D" id="3.40.50.2000">
    <property type="entry name" value="Glycogen Phosphorylase B"/>
    <property type="match status" value="1"/>
</dbReference>
<evidence type="ECO:0000256" key="1">
    <source>
        <dbReference type="ARBA" id="ARBA00022679"/>
    </source>
</evidence>
<evidence type="ECO:0000259" key="2">
    <source>
        <dbReference type="Pfam" id="PF00534"/>
    </source>
</evidence>
<organism evidence="3 4">
    <name type="scientific">Okeania hirsuta</name>
    <dbReference type="NCBI Taxonomy" id="1458930"/>
    <lineage>
        <taxon>Bacteria</taxon>
        <taxon>Bacillati</taxon>
        <taxon>Cyanobacteriota</taxon>
        <taxon>Cyanophyceae</taxon>
        <taxon>Oscillatoriophycideae</taxon>
        <taxon>Oscillatoriales</taxon>
        <taxon>Microcoleaceae</taxon>
        <taxon>Okeania</taxon>
    </lineage>
</organism>
<dbReference type="OrthoDB" id="9801573at2"/>
<dbReference type="GO" id="GO:0016757">
    <property type="term" value="F:glycosyltransferase activity"/>
    <property type="evidence" value="ECO:0007669"/>
    <property type="project" value="InterPro"/>
</dbReference>
<reference evidence="3 4" key="1">
    <citation type="journal article" date="2018" name="ACS Chem. Biol.">
        <title>Ketoreductase domain dysfunction expands chemodiversity: malyngamide biosynthesis in the cyanobacterium Okeania hirsuta.</title>
        <authorList>
            <person name="Moss N.A."/>
            <person name="Leao T."/>
            <person name="Rankin M."/>
            <person name="McCullough T.M."/>
            <person name="Qu P."/>
            <person name="Korobeynikov A."/>
            <person name="Smith J.L."/>
            <person name="Gerwick L."/>
            <person name="Gerwick W.H."/>
        </authorList>
    </citation>
    <scope>NUCLEOTIDE SEQUENCE [LARGE SCALE GENOMIC DNA]</scope>
    <source>
        <strain evidence="3 4">PAB10Feb10-1</strain>
    </source>
</reference>
<dbReference type="Proteomes" id="UP000269154">
    <property type="component" value="Unassembled WGS sequence"/>
</dbReference>
<accession>A0A3N6NWA3</accession>
<feature type="domain" description="Glycosyl transferase family 1" evidence="2">
    <location>
        <begin position="165"/>
        <end position="335"/>
    </location>
</feature>
<dbReference type="InterPro" id="IPR001296">
    <property type="entry name" value="Glyco_trans_1"/>
</dbReference>
<proteinExistence type="predicted"/>
<dbReference type="AlphaFoldDB" id="A0A3N6NWA3"/>
<dbReference type="PANTHER" id="PTHR46401:SF2">
    <property type="entry name" value="GLYCOSYLTRANSFERASE WBBK-RELATED"/>
    <property type="match status" value="1"/>
</dbReference>
<gene>
    <name evidence="3" type="ORF">D5R40_30305</name>
</gene>
<evidence type="ECO:0000313" key="4">
    <source>
        <dbReference type="Proteomes" id="UP000269154"/>
    </source>
</evidence>
<keyword evidence="4" id="KW-1185">Reference proteome</keyword>
<sequence length="418" mass="47470">MKILVSLPPKKAVFSTPEQSIDQFLEGNIAGSGMLGSTVRLANLLHDRGFEVCLSSTQEIMCSKFTCLKHENVEPKEFDWLIVHESHWDGISLTFGNQFLNKTFLWLSLYSCFSLVFTFIKAGGHRVICKSIDCANTFRSVPGWEKKVAVAYNSYNQIFTPDLENHESNRKALIFVGAIRPSKGFVEVMKIWSYLVQHKLDLKLKVAGSIQLHGSKTNTGSIGIADQTFESDYIEPWLESLPDQYQPHFLGSLTPKQLQVEINQSWGAIVNPSWYCTETFCVSAVEAQACNKTVFSVARGGLKETVYRGKFKSLATKPNPETIAKLIIQGLSNEKTIYENGLLAGDYVRSKFSNQAIGDAWINLLQDKPNEPYIPKNWQTPRDFLYDLLRYSKISKLYYFYRSPHDRKILSLTQKKDI</sequence>